<dbReference type="PANTHER" id="PTHR33204">
    <property type="entry name" value="TRANSCRIPTIONAL REGULATOR, MARR FAMILY"/>
    <property type="match status" value="1"/>
</dbReference>
<dbReference type="InterPro" id="IPR036388">
    <property type="entry name" value="WH-like_DNA-bd_sf"/>
</dbReference>
<proteinExistence type="predicted"/>
<dbReference type="InterPro" id="IPR002577">
    <property type="entry name" value="HTH_HxlR"/>
</dbReference>
<evidence type="ECO:0000313" key="6">
    <source>
        <dbReference type="Proteomes" id="UP000256485"/>
    </source>
</evidence>
<evidence type="ECO:0000256" key="2">
    <source>
        <dbReference type="ARBA" id="ARBA00023125"/>
    </source>
</evidence>
<name>A0A3D9VBG6_THECX</name>
<keyword evidence="3" id="KW-0804">Transcription</keyword>
<protein>
    <submittedName>
        <fullName evidence="5">HxlR family transcriptional regulator</fullName>
    </submittedName>
</protein>
<dbReference type="SUPFAM" id="SSF46785">
    <property type="entry name" value="Winged helix' DNA-binding domain"/>
    <property type="match status" value="1"/>
</dbReference>
<dbReference type="GO" id="GO:0003677">
    <property type="term" value="F:DNA binding"/>
    <property type="evidence" value="ECO:0007669"/>
    <property type="project" value="UniProtKB-KW"/>
</dbReference>
<dbReference type="Proteomes" id="UP000256485">
    <property type="component" value="Unassembled WGS sequence"/>
</dbReference>
<evidence type="ECO:0000259" key="4">
    <source>
        <dbReference type="PROSITE" id="PS51118"/>
    </source>
</evidence>
<sequence>MSPANTDVPSMVASYLPTPVSVEEYDRCPVTDVLRLVGDRWSLLVLALLGRRAHRYNELHRSIEGISQRMLTRTLRNLEARGLVQRTVYATTPPSVEYRLTSLGAGLLTPLSALADWAVRHERELTEARRLGALHAPAGD</sequence>
<accession>A0A3D9VBG6</accession>
<feature type="domain" description="HTH hxlR-type" evidence="4">
    <location>
        <begin position="28"/>
        <end position="126"/>
    </location>
</feature>
<dbReference type="Pfam" id="PF01638">
    <property type="entry name" value="HxlR"/>
    <property type="match status" value="1"/>
</dbReference>
<keyword evidence="1" id="KW-0805">Transcription regulation</keyword>
<dbReference type="InterPro" id="IPR036390">
    <property type="entry name" value="WH_DNA-bd_sf"/>
</dbReference>
<keyword evidence="6" id="KW-1185">Reference proteome</keyword>
<dbReference type="PROSITE" id="PS51118">
    <property type="entry name" value="HTH_HXLR"/>
    <property type="match status" value="1"/>
</dbReference>
<dbReference type="AlphaFoldDB" id="A0A3D9VBG6"/>
<keyword evidence="2" id="KW-0238">DNA-binding</keyword>
<evidence type="ECO:0000313" key="5">
    <source>
        <dbReference type="EMBL" id="REF38053.1"/>
    </source>
</evidence>
<dbReference type="OrthoDB" id="370168at2"/>
<gene>
    <name evidence="5" type="ORF">DFJ64_3523</name>
</gene>
<evidence type="ECO:0000256" key="1">
    <source>
        <dbReference type="ARBA" id="ARBA00023015"/>
    </source>
</evidence>
<dbReference type="EMBL" id="QTUC01000001">
    <property type="protein sequence ID" value="REF38053.1"/>
    <property type="molecule type" value="Genomic_DNA"/>
</dbReference>
<comment type="caution">
    <text evidence="5">The sequence shown here is derived from an EMBL/GenBank/DDBJ whole genome shotgun (WGS) entry which is preliminary data.</text>
</comment>
<reference evidence="5 6" key="1">
    <citation type="submission" date="2018-08" db="EMBL/GenBank/DDBJ databases">
        <title>Sequencing the genomes of 1000 actinobacteria strains.</title>
        <authorList>
            <person name="Klenk H.-P."/>
        </authorList>
    </citation>
    <scope>NUCLEOTIDE SEQUENCE [LARGE SCALE GENOMIC DNA]</scope>
    <source>
        <strain evidence="5 6">DSM 22891</strain>
    </source>
</reference>
<evidence type="ECO:0000256" key="3">
    <source>
        <dbReference type="ARBA" id="ARBA00023163"/>
    </source>
</evidence>
<organism evidence="5 6">
    <name type="scientific">Thermasporomyces composti</name>
    <dbReference type="NCBI Taxonomy" id="696763"/>
    <lineage>
        <taxon>Bacteria</taxon>
        <taxon>Bacillati</taxon>
        <taxon>Actinomycetota</taxon>
        <taxon>Actinomycetes</taxon>
        <taxon>Propionibacteriales</taxon>
        <taxon>Nocardioidaceae</taxon>
        <taxon>Thermasporomyces</taxon>
    </lineage>
</organism>
<dbReference type="Gene3D" id="1.10.10.10">
    <property type="entry name" value="Winged helix-like DNA-binding domain superfamily/Winged helix DNA-binding domain"/>
    <property type="match status" value="1"/>
</dbReference>
<dbReference type="PANTHER" id="PTHR33204:SF39">
    <property type="entry name" value="TRANSCRIPTIONAL REGULATORY PROTEIN"/>
    <property type="match status" value="1"/>
</dbReference>